<dbReference type="Gene3D" id="3.20.20.450">
    <property type="entry name" value="EAL domain"/>
    <property type="match status" value="1"/>
</dbReference>
<dbReference type="Gene3D" id="3.30.450.20">
    <property type="entry name" value="PAS domain"/>
    <property type="match status" value="1"/>
</dbReference>
<dbReference type="PROSITE" id="PS50883">
    <property type="entry name" value="EAL"/>
    <property type="match status" value="1"/>
</dbReference>
<feature type="domain" description="PAS" evidence="1">
    <location>
        <begin position="378"/>
        <end position="419"/>
    </location>
</feature>
<dbReference type="GO" id="GO:0006355">
    <property type="term" value="P:regulation of DNA-templated transcription"/>
    <property type="evidence" value="ECO:0007669"/>
    <property type="project" value="InterPro"/>
</dbReference>
<accession>A0A235F7Q3</accession>
<dbReference type="SMART" id="SM00267">
    <property type="entry name" value="GGDEF"/>
    <property type="match status" value="1"/>
</dbReference>
<protein>
    <submittedName>
        <fullName evidence="5">Histidine kinase</fullName>
    </submittedName>
</protein>
<evidence type="ECO:0000259" key="3">
    <source>
        <dbReference type="PROSITE" id="PS50883"/>
    </source>
</evidence>
<proteinExistence type="predicted"/>
<dbReference type="InterPro" id="IPR035965">
    <property type="entry name" value="PAS-like_dom_sf"/>
</dbReference>
<dbReference type="InterPro" id="IPR043128">
    <property type="entry name" value="Rev_trsase/Diguanyl_cyclase"/>
</dbReference>
<dbReference type="CDD" id="cd00130">
    <property type="entry name" value="PAS"/>
    <property type="match status" value="1"/>
</dbReference>
<dbReference type="PANTHER" id="PTHR44757">
    <property type="entry name" value="DIGUANYLATE CYCLASE DGCP"/>
    <property type="match status" value="1"/>
</dbReference>
<dbReference type="Proteomes" id="UP000215059">
    <property type="component" value="Unassembled WGS sequence"/>
</dbReference>
<dbReference type="Pfam" id="PF00563">
    <property type="entry name" value="EAL"/>
    <property type="match status" value="1"/>
</dbReference>
<dbReference type="InterPro" id="IPR001633">
    <property type="entry name" value="EAL_dom"/>
</dbReference>
<feature type="domain" description="GGDEF" evidence="4">
    <location>
        <begin position="531"/>
        <end position="665"/>
    </location>
</feature>
<feature type="domain" description="PAC" evidence="2">
    <location>
        <begin position="448"/>
        <end position="499"/>
    </location>
</feature>
<dbReference type="GO" id="GO:0016301">
    <property type="term" value="F:kinase activity"/>
    <property type="evidence" value="ECO:0007669"/>
    <property type="project" value="UniProtKB-KW"/>
</dbReference>
<dbReference type="Pfam" id="PF00990">
    <property type="entry name" value="GGDEF"/>
    <property type="match status" value="1"/>
</dbReference>
<dbReference type="NCBIfam" id="TIGR00254">
    <property type="entry name" value="GGDEF"/>
    <property type="match status" value="1"/>
</dbReference>
<dbReference type="InterPro" id="IPR029787">
    <property type="entry name" value="Nucleotide_cyclase"/>
</dbReference>
<dbReference type="PANTHER" id="PTHR44757:SF2">
    <property type="entry name" value="BIOFILM ARCHITECTURE MAINTENANCE PROTEIN MBAA"/>
    <property type="match status" value="1"/>
</dbReference>
<dbReference type="InterPro" id="IPR003018">
    <property type="entry name" value="GAF"/>
</dbReference>
<evidence type="ECO:0000259" key="4">
    <source>
        <dbReference type="PROSITE" id="PS50887"/>
    </source>
</evidence>
<evidence type="ECO:0000313" key="6">
    <source>
        <dbReference type="Proteomes" id="UP000215059"/>
    </source>
</evidence>
<dbReference type="Pfam" id="PF13185">
    <property type="entry name" value="GAF_2"/>
    <property type="match status" value="1"/>
</dbReference>
<dbReference type="NCBIfam" id="TIGR00229">
    <property type="entry name" value="sensory_box"/>
    <property type="match status" value="1"/>
</dbReference>
<dbReference type="PROSITE" id="PS50112">
    <property type="entry name" value="PAS"/>
    <property type="match status" value="1"/>
</dbReference>
<dbReference type="CDD" id="cd01948">
    <property type="entry name" value="EAL"/>
    <property type="match status" value="1"/>
</dbReference>
<dbReference type="SMART" id="SM00065">
    <property type="entry name" value="GAF"/>
    <property type="match status" value="2"/>
</dbReference>
<feature type="domain" description="EAL" evidence="3">
    <location>
        <begin position="673"/>
        <end position="926"/>
    </location>
</feature>
<dbReference type="SUPFAM" id="SSF55073">
    <property type="entry name" value="Nucleotide cyclase"/>
    <property type="match status" value="1"/>
</dbReference>
<evidence type="ECO:0000259" key="2">
    <source>
        <dbReference type="PROSITE" id="PS50113"/>
    </source>
</evidence>
<dbReference type="PROSITE" id="PS50113">
    <property type="entry name" value="PAC"/>
    <property type="match status" value="1"/>
</dbReference>
<evidence type="ECO:0000313" key="5">
    <source>
        <dbReference type="EMBL" id="OYD57278.1"/>
    </source>
</evidence>
<keyword evidence="5" id="KW-0418">Kinase</keyword>
<sequence length="927" mass="105071">MSEVQTRYSRLAEITKLINMKLELKNVLEYVVYAISEEIVKCDSVGIYLPQGDGTYRGYVGKPAVINGMTLDKLIINPEIDLLAREVLSTKQPIYIPDTSRDKRPDPAPVNAFSIKSLLCVPIFYEDEIYGLAFLFDYGIPMNLSQDEIQTVEAYVNMAAVAIRNANNLSRKENLIAEKQLLLDINRDLPHCATMQDVLNTCFHYVGKVLNNTNVAAHVLDPIVEKKIKPESLSKDSDWTEEDWMKSHGEMKLDHNKDELIQEVVRTKKAIYIRDVYADPRPNHEVCRHFGIRGMYMMPLVAMGEVLGAIPVVHLDEDEPEFSESNMLLAQSIVDATALALANLLFFEKKELIIQERTSELTQKNAELEHVVKQLKRLSRENELILDSAGEGIFGLDLEGNFTFCNPAAASMLGYPQKEDLIGLPFNSIYKRYANKEQLHFAIPQNKHTTDEHFFKKDGTKFPVEFVASSIVESDSTVGYVVTFKDSTVRKQMEEKIKYHAYYDSLTNLPNRVLFKDRLNQALNYERKHNEQLAVMFLDLDRFKTINDTMGHSFGDVLLKKVADRLVTCTPVECTVSRQGGDEFTIIVPSVKNEDEVRKISDRILEAFTSPFDLDGNEVFVKTSIGVALYPKDGCDSEDLIKNADTAMYKAKELSGGNCQFYEQGMDVRTLDSVRLENDLYKALENNEFVLYFQPQMDVRTKQIFGVEALIRWNHPVRGMVPPLDFIGIAEETGLIVPIGEWVIKTACTQLKHWRDLGYSIKMSVNIAAQQFKQRDLISVVSCALEETGVPADLLELELTENAIIQNTDMTINMMKQLKSLGVKIAIDDFGTGYSSLGYLKNFPIDTLKIDQTFVRDVTGDSNNAAITDTIITLAQNLKLDVIAEGVETEEQIEFLLSKDCHYMQGYHFSRPLTAADLQKQYFIMQS</sequence>
<dbReference type="PROSITE" id="PS50887">
    <property type="entry name" value="GGDEF"/>
    <property type="match status" value="1"/>
</dbReference>
<dbReference type="SUPFAM" id="SSF55781">
    <property type="entry name" value="GAF domain-like"/>
    <property type="match status" value="2"/>
</dbReference>
<dbReference type="AlphaFoldDB" id="A0A235F7Q3"/>
<dbReference type="SMART" id="SM00052">
    <property type="entry name" value="EAL"/>
    <property type="match status" value="1"/>
</dbReference>
<dbReference type="InterPro" id="IPR000014">
    <property type="entry name" value="PAS"/>
</dbReference>
<dbReference type="InterPro" id="IPR013767">
    <property type="entry name" value="PAS_fold"/>
</dbReference>
<keyword evidence="5" id="KW-0808">Transferase</keyword>
<keyword evidence="6" id="KW-1185">Reference proteome</keyword>
<dbReference type="FunFam" id="3.20.20.450:FF:000001">
    <property type="entry name" value="Cyclic di-GMP phosphodiesterase yahA"/>
    <property type="match status" value="1"/>
</dbReference>
<organism evidence="5 6">
    <name type="scientific">Fictibacillus aquaticus</name>
    <dbReference type="NCBI Taxonomy" id="2021314"/>
    <lineage>
        <taxon>Bacteria</taxon>
        <taxon>Bacillati</taxon>
        <taxon>Bacillota</taxon>
        <taxon>Bacilli</taxon>
        <taxon>Bacillales</taxon>
        <taxon>Fictibacillaceae</taxon>
        <taxon>Fictibacillus</taxon>
    </lineage>
</organism>
<dbReference type="InterPro" id="IPR029016">
    <property type="entry name" value="GAF-like_dom_sf"/>
</dbReference>
<dbReference type="SUPFAM" id="SSF141868">
    <property type="entry name" value="EAL domain-like"/>
    <property type="match status" value="1"/>
</dbReference>
<dbReference type="InterPro" id="IPR035919">
    <property type="entry name" value="EAL_sf"/>
</dbReference>
<dbReference type="InterPro" id="IPR000160">
    <property type="entry name" value="GGDEF_dom"/>
</dbReference>
<dbReference type="Gene3D" id="3.30.70.270">
    <property type="match status" value="1"/>
</dbReference>
<dbReference type="OrthoDB" id="9759607at2"/>
<dbReference type="Pfam" id="PF01590">
    <property type="entry name" value="GAF"/>
    <property type="match status" value="1"/>
</dbReference>
<name>A0A235F7Q3_9BACL</name>
<dbReference type="EMBL" id="NOII01000003">
    <property type="protein sequence ID" value="OYD57278.1"/>
    <property type="molecule type" value="Genomic_DNA"/>
</dbReference>
<dbReference type="InterPro" id="IPR000700">
    <property type="entry name" value="PAS-assoc_C"/>
</dbReference>
<comment type="caution">
    <text evidence="5">The sequence shown here is derived from an EMBL/GenBank/DDBJ whole genome shotgun (WGS) entry which is preliminary data.</text>
</comment>
<reference evidence="5 6" key="1">
    <citation type="submission" date="2017-07" db="EMBL/GenBank/DDBJ databases">
        <title>Fictibacillus sp. nov. GDSW-R2A3 Genome sequencing and assembly.</title>
        <authorList>
            <person name="Mayilraj S."/>
        </authorList>
    </citation>
    <scope>NUCLEOTIDE SEQUENCE [LARGE SCALE GENOMIC DNA]</scope>
    <source>
        <strain evidence="5 6">GDSW-R2A3</strain>
    </source>
</reference>
<gene>
    <name evidence="5" type="ORF">CGZ90_11360</name>
</gene>
<dbReference type="SMART" id="SM00091">
    <property type="entry name" value="PAS"/>
    <property type="match status" value="1"/>
</dbReference>
<evidence type="ECO:0000259" key="1">
    <source>
        <dbReference type="PROSITE" id="PS50112"/>
    </source>
</evidence>
<dbReference type="RefSeq" id="WP_094252626.1">
    <property type="nucleotide sequence ID" value="NZ_JBHLXL010000001.1"/>
</dbReference>
<dbReference type="Gene3D" id="3.30.450.40">
    <property type="match status" value="2"/>
</dbReference>
<dbReference type="Pfam" id="PF00989">
    <property type="entry name" value="PAS"/>
    <property type="match status" value="1"/>
</dbReference>
<dbReference type="CDD" id="cd01949">
    <property type="entry name" value="GGDEF"/>
    <property type="match status" value="1"/>
</dbReference>
<dbReference type="SUPFAM" id="SSF55785">
    <property type="entry name" value="PYP-like sensor domain (PAS domain)"/>
    <property type="match status" value="1"/>
</dbReference>
<dbReference type="InterPro" id="IPR052155">
    <property type="entry name" value="Biofilm_reg_signaling"/>
</dbReference>